<protein>
    <submittedName>
        <fullName evidence="2">Uncharacterized protein</fullName>
    </submittedName>
</protein>
<evidence type="ECO:0000313" key="3">
    <source>
        <dbReference type="Proteomes" id="UP000596130"/>
    </source>
</evidence>
<feature type="transmembrane region" description="Helical" evidence="1">
    <location>
        <begin position="97"/>
        <end position="116"/>
    </location>
</feature>
<feature type="transmembrane region" description="Helical" evidence="1">
    <location>
        <begin position="196"/>
        <end position="215"/>
    </location>
</feature>
<dbReference type="Proteomes" id="UP000596130">
    <property type="component" value="Chromosome"/>
</dbReference>
<name>A0A7T4PEB7_9ACTN</name>
<feature type="transmembrane region" description="Helical" evidence="1">
    <location>
        <begin position="147"/>
        <end position="169"/>
    </location>
</feature>
<reference evidence="2 3" key="1">
    <citation type="submission" date="2020-12" db="EMBL/GenBank/DDBJ databases">
        <title>Identification and biosynthesis of polyene macrolides produced by Streptomyces alfalfae Men-myco-93-63.</title>
        <authorList>
            <person name="Liu D."/>
            <person name="Li Y."/>
            <person name="Liu L."/>
            <person name="Han X."/>
            <person name="Shen F."/>
        </authorList>
    </citation>
    <scope>NUCLEOTIDE SEQUENCE [LARGE SCALE GENOMIC DNA]</scope>
    <source>
        <strain evidence="2 3">Men-myco-93-63</strain>
    </source>
</reference>
<evidence type="ECO:0000313" key="2">
    <source>
        <dbReference type="EMBL" id="QQC88646.1"/>
    </source>
</evidence>
<evidence type="ECO:0000256" key="1">
    <source>
        <dbReference type="SAM" id="Phobius"/>
    </source>
</evidence>
<dbReference type="AlphaFoldDB" id="A0A7T4PEB7"/>
<feature type="transmembrane region" description="Helical" evidence="1">
    <location>
        <begin position="270"/>
        <end position="295"/>
    </location>
</feature>
<feature type="transmembrane region" description="Helical" evidence="1">
    <location>
        <begin position="235"/>
        <end position="258"/>
    </location>
</feature>
<feature type="transmembrane region" description="Helical" evidence="1">
    <location>
        <begin position="307"/>
        <end position="329"/>
    </location>
</feature>
<keyword evidence="1" id="KW-0472">Membrane</keyword>
<organism evidence="2 3">
    <name type="scientific">Streptomyces alfalfae</name>
    <dbReference type="NCBI Taxonomy" id="1642299"/>
    <lineage>
        <taxon>Bacteria</taxon>
        <taxon>Bacillati</taxon>
        <taxon>Actinomycetota</taxon>
        <taxon>Actinomycetes</taxon>
        <taxon>Kitasatosporales</taxon>
        <taxon>Streptomycetaceae</taxon>
        <taxon>Streptomyces</taxon>
    </lineage>
</organism>
<keyword evidence="1" id="KW-0812">Transmembrane</keyword>
<dbReference type="EMBL" id="CP065959">
    <property type="protein sequence ID" value="QQC88646.1"/>
    <property type="molecule type" value="Genomic_DNA"/>
</dbReference>
<proteinExistence type="predicted"/>
<sequence>MTQTLPTAPRRAPAPFALSRLRRALRCAALAACVPYLSLKVAWIAGSRPGIPEGSTLLDHRALMIFANGLTVLMDGVVVVLVLLLTRPWGTRTPARFLVPPMWAATGLLVPIMAGFPLTQLVRAFDGGLGGGSGDGGGAAEPFLDEWVFGVVYTGFIVQGIALGCLFVLYARDRWGHLWCGRLGDLPRGHGRARRATALAAALLALCPAALHLLWATGATTGLSAARIEERGTDFAVLEALNALYLAVAVAGGLLLACGWRPALPVKVPLALAWLGSGAVGCWGGWLLFGALTTLGDSTGRPTGTMFLTYAVHVIIGTLVAVVAARFLAERARASAAGSGDGA</sequence>
<gene>
    <name evidence="2" type="ORF">I8755_09670</name>
</gene>
<feature type="transmembrane region" description="Helical" evidence="1">
    <location>
        <begin position="24"/>
        <end position="45"/>
    </location>
</feature>
<feature type="transmembrane region" description="Helical" evidence="1">
    <location>
        <begin position="65"/>
        <end position="85"/>
    </location>
</feature>
<accession>A0A7T4PEB7</accession>
<dbReference type="RefSeq" id="WP_198502313.1">
    <property type="nucleotide sequence ID" value="NZ_CP065959.1"/>
</dbReference>
<keyword evidence="1" id="KW-1133">Transmembrane helix</keyword>